<dbReference type="Pfam" id="PF10282">
    <property type="entry name" value="Lactonase"/>
    <property type="match status" value="1"/>
</dbReference>
<dbReference type="PANTHER" id="PTHR30344">
    <property type="entry name" value="6-PHOSPHOGLUCONOLACTONASE-RELATED"/>
    <property type="match status" value="1"/>
</dbReference>
<dbReference type="Proteomes" id="UP000273022">
    <property type="component" value="Unassembled WGS sequence"/>
</dbReference>
<dbReference type="RefSeq" id="WP_121854758.1">
    <property type="nucleotide sequence ID" value="NZ_CP037952.1"/>
</dbReference>
<keyword evidence="2" id="KW-0313">Glucose metabolism</keyword>
<dbReference type="AlphaFoldDB" id="A0A3A6TIV0"/>
<dbReference type="PROSITE" id="PS51257">
    <property type="entry name" value="PROKAR_LIPOPROTEIN"/>
    <property type="match status" value="1"/>
</dbReference>
<reference evidence="4 5" key="1">
    <citation type="submission" date="2018-09" db="EMBL/GenBank/DDBJ databases">
        <title>Phylogeny of the Shewanellaceae, and recommendation for two new genera, Pseudoshewanella and Parashewanella.</title>
        <authorList>
            <person name="Wang G."/>
        </authorList>
    </citation>
    <scope>NUCLEOTIDE SEQUENCE [LARGE SCALE GENOMIC DNA]</scope>
    <source>
        <strain evidence="4 5">KCTC 22492</strain>
    </source>
</reference>
<dbReference type="SUPFAM" id="SSF75011">
    <property type="entry name" value="3-carboxy-cis,cis-mucoante lactonizing enzyme"/>
    <property type="match status" value="1"/>
</dbReference>
<protein>
    <submittedName>
        <fullName evidence="4">Uncharacterized protein</fullName>
    </submittedName>
</protein>
<evidence type="ECO:0000313" key="5">
    <source>
        <dbReference type="Proteomes" id="UP000273022"/>
    </source>
</evidence>
<keyword evidence="5" id="KW-1185">Reference proteome</keyword>
<feature type="chain" id="PRO_5017209927" evidence="3">
    <location>
        <begin position="19"/>
        <end position="482"/>
    </location>
</feature>
<dbReference type="EMBL" id="QYYH01000138">
    <property type="protein sequence ID" value="RJY07050.1"/>
    <property type="molecule type" value="Genomic_DNA"/>
</dbReference>
<dbReference type="InterPro" id="IPR050282">
    <property type="entry name" value="Cycloisomerase_2"/>
</dbReference>
<evidence type="ECO:0000256" key="3">
    <source>
        <dbReference type="SAM" id="SignalP"/>
    </source>
</evidence>
<dbReference type="GO" id="GO:0006006">
    <property type="term" value="P:glucose metabolic process"/>
    <property type="evidence" value="ECO:0007669"/>
    <property type="project" value="UniProtKB-KW"/>
</dbReference>
<sequence>MNKCFTLILTAVAGLLIAACDNIKLVSTPTQPNQDTRFIYTSNNAVAGNQVIGFRVNTDGSLTEFGAFNTGGAGDSDDGDFDTQGTVRVFGNTLIVMNAGEETTDPLITNGNGSLSTFNINPDTGRLTRIDQQPSVEGVQNIDSFGVRPVSVDVVNAGGTTWVVVANQQNTPHCLTPTAERTLETCLDQSNNPISDFLNEGKDNERNLHLFTMDEGVLTPVRQLTTYTAEMSGPAQVRFSPDGSTLAVTTVGIVHVAYPADESLQSPSHVFLYDVTANNNNFSIDNPRFFANYGIAASVGFSWSNNNDYLYVSSSLLSEAMIDNSITVLDVNNTDTVFSSDRQSQPSGNGAIPSTDRPGACWTWLSADNNNLYAVTFVTNSIVNFSVDGNVLQQEQQIYRREAPQFDSKDIFVTNNGRYLYVLGSISSHVISMFTIESDGLLIEQDASPLEVQSSRPDGVNTTEHEQFYIGIAGYPAGHVGS</sequence>
<keyword evidence="3" id="KW-0732">Signal</keyword>
<dbReference type="PANTHER" id="PTHR30344:SF1">
    <property type="entry name" value="6-PHOSPHOGLUCONOLACTONASE"/>
    <property type="match status" value="1"/>
</dbReference>
<comment type="similarity">
    <text evidence="1">Belongs to the cycloisomerase 2 family.</text>
</comment>
<evidence type="ECO:0000256" key="1">
    <source>
        <dbReference type="ARBA" id="ARBA00005564"/>
    </source>
</evidence>
<keyword evidence="2" id="KW-0119">Carbohydrate metabolism</keyword>
<evidence type="ECO:0000313" key="4">
    <source>
        <dbReference type="EMBL" id="RJY07050.1"/>
    </source>
</evidence>
<gene>
    <name evidence="4" type="ORF">D5R81_16695</name>
</gene>
<dbReference type="GO" id="GO:0017057">
    <property type="term" value="F:6-phosphogluconolactonase activity"/>
    <property type="evidence" value="ECO:0007669"/>
    <property type="project" value="TreeGrafter"/>
</dbReference>
<dbReference type="OrthoDB" id="9757809at2"/>
<comment type="caution">
    <text evidence="4">The sequence shown here is derived from an EMBL/GenBank/DDBJ whole genome shotgun (WGS) entry which is preliminary data.</text>
</comment>
<evidence type="ECO:0000256" key="2">
    <source>
        <dbReference type="ARBA" id="ARBA00022526"/>
    </source>
</evidence>
<feature type="signal peptide" evidence="3">
    <location>
        <begin position="1"/>
        <end position="18"/>
    </location>
</feature>
<dbReference type="InterPro" id="IPR019405">
    <property type="entry name" value="Lactonase_7-beta_prop"/>
</dbReference>
<organism evidence="4 5">
    <name type="scientific">Parashewanella spongiae</name>
    <dbReference type="NCBI Taxonomy" id="342950"/>
    <lineage>
        <taxon>Bacteria</taxon>
        <taxon>Pseudomonadati</taxon>
        <taxon>Pseudomonadota</taxon>
        <taxon>Gammaproteobacteria</taxon>
        <taxon>Alteromonadales</taxon>
        <taxon>Shewanellaceae</taxon>
        <taxon>Parashewanella</taxon>
    </lineage>
</organism>
<name>A0A3A6TIV0_9GAMM</name>
<dbReference type="Gene3D" id="2.130.10.10">
    <property type="entry name" value="YVTN repeat-like/Quinoprotein amine dehydrogenase"/>
    <property type="match status" value="2"/>
</dbReference>
<accession>A0A3A6TIV0</accession>
<dbReference type="InterPro" id="IPR015943">
    <property type="entry name" value="WD40/YVTN_repeat-like_dom_sf"/>
</dbReference>
<proteinExistence type="inferred from homology"/>